<sequence>MKIKSLVVLGVMLVSFTMVSQRIVEKAVGDFNEIKVYDLIAVNLIKSDENKVLIKGDNADDLQLINKNGTLKIKMVLNKIFHGENTFVEVYFKEIDLIDGNEGARITVNETLVQQSITLKTQEGAKIKVGLNVGQVDSRSVTGGIVEASGKTKNLKVVLNTGGIFEGKPLLSDKASVKITAAGEATIYATDKVDVNVKAGGDVVVYGNPKEVNKNTFAGGRVKIMN</sequence>
<dbReference type="InterPro" id="IPR021255">
    <property type="entry name" value="DUF2807"/>
</dbReference>
<name>A0ABW5VCB9_9FLAO</name>
<dbReference type="Pfam" id="PF10988">
    <property type="entry name" value="DUF2807"/>
    <property type="match status" value="1"/>
</dbReference>
<reference evidence="3" key="1">
    <citation type="journal article" date="2019" name="Int. J. Syst. Evol. Microbiol.">
        <title>The Global Catalogue of Microorganisms (GCM) 10K type strain sequencing project: providing services to taxonomists for standard genome sequencing and annotation.</title>
        <authorList>
            <consortium name="The Broad Institute Genomics Platform"/>
            <consortium name="The Broad Institute Genome Sequencing Center for Infectious Disease"/>
            <person name="Wu L."/>
            <person name="Ma J."/>
        </authorList>
    </citation>
    <scope>NUCLEOTIDE SEQUENCE [LARGE SCALE GENOMIC DNA]</scope>
    <source>
        <strain evidence="3">KCTC 52924</strain>
    </source>
</reference>
<dbReference type="Proteomes" id="UP001597532">
    <property type="component" value="Unassembled WGS sequence"/>
</dbReference>
<evidence type="ECO:0000313" key="2">
    <source>
        <dbReference type="EMBL" id="MFD2788971.1"/>
    </source>
</evidence>
<dbReference type="EMBL" id="JBHUOK010000008">
    <property type="protein sequence ID" value="MFD2788971.1"/>
    <property type="molecule type" value="Genomic_DNA"/>
</dbReference>
<protein>
    <submittedName>
        <fullName evidence="2">Head GIN domain-containing protein</fullName>
    </submittedName>
</protein>
<proteinExistence type="predicted"/>
<evidence type="ECO:0000313" key="3">
    <source>
        <dbReference type="Proteomes" id="UP001597532"/>
    </source>
</evidence>
<evidence type="ECO:0000259" key="1">
    <source>
        <dbReference type="Pfam" id="PF10988"/>
    </source>
</evidence>
<comment type="caution">
    <text evidence="2">The sequence shown here is derived from an EMBL/GenBank/DDBJ whole genome shotgun (WGS) entry which is preliminary data.</text>
</comment>
<gene>
    <name evidence="2" type="ORF">ACFS1K_04280</name>
</gene>
<accession>A0ABW5VCB9</accession>
<dbReference type="RefSeq" id="WP_285903416.1">
    <property type="nucleotide sequence ID" value="NZ_CP166679.1"/>
</dbReference>
<feature type="domain" description="Putative auto-transporter adhesin head GIN" evidence="1">
    <location>
        <begin position="30"/>
        <end position="209"/>
    </location>
</feature>
<dbReference type="Gene3D" id="2.160.20.120">
    <property type="match status" value="1"/>
</dbReference>
<organism evidence="2 3">
    <name type="scientific">Arenibacter antarcticus</name>
    <dbReference type="NCBI Taxonomy" id="2040469"/>
    <lineage>
        <taxon>Bacteria</taxon>
        <taxon>Pseudomonadati</taxon>
        <taxon>Bacteroidota</taxon>
        <taxon>Flavobacteriia</taxon>
        <taxon>Flavobacteriales</taxon>
        <taxon>Flavobacteriaceae</taxon>
        <taxon>Arenibacter</taxon>
    </lineage>
</organism>
<keyword evidence="3" id="KW-1185">Reference proteome</keyword>